<dbReference type="AlphaFoldDB" id="A0A2Z7BBP2"/>
<keyword evidence="3" id="KW-1185">Reference proteome</keyword>
<name>A0A2Z7BBP2_9LAMI</name>
<feature type="compositionally biased region" description="Basic and acidic residues" evidence="1">
    <location>
        <begin position="27"/>
        <end position="55"/>
    </location>
</feature>
<reference evidence="2 3" key="1">
    <citation type="journal article" date="2015" name="Proc. Natl. Acad. Sci. U.S.A.">
        <title>The resurrection genome of Boea hygrometrica: A blueprint for survival of dehydration.</title>
        <authorList>
            <person name="Xiao L."/>
            <person name="Yang G."/>
            <person name="Zhang L."/>
            <person name="Yang X."/>
            <person name="Zhao S."/>
            <person name="Ji Z."/>
            <person name="Zhou Q."/>
            <person name="Hu M."/>
            <person name="Wang Y."/>
            <person name="Chen M."/>
            <person name="Xu Y."/>
            <person name="Jin H."/>
            <person name="Xiao X."/>
            <person name="Hu G."/>
            <person name="Bao F."/>
            <person name="Hu Y."/>
            <person name="Wan P."/>
            <person name="Li L."/>
            <person name="Deng X."/>
            <person name="Kuang T."/>
            <person name="Xiang C."/>
            <person name="Zhu J.K."/>
            <person name="Oliver M.J."/>
            <person name="He Y."/>
        </authorList>
    </citation>
    <scope>NUCLEOTIDE SEQUENCE [LARGE SCALE GENOMIC DNA]</scope>
    <source>
        <strain evidence="3">cv. XS01</strain>
    </source>
</reference>
<sequence length="236" mass="26067">MRPKNLKFQNRPKPDQISHTGPKTSRAARDRPEPNPRRIQTSRHDIAGASPERRPAGGGATTRKTHGGCRASSHEAQRNVAHPCARRSAIVRSGVPTSHRPAIDQRSVQRRYMMRDHRRGRRRLSPLHAQQLARPVRCSASMSHNRRGGVQQRTHGVAQSCGVVARPLMRPARTSSRNRALHDRLPALLQAAGSHETWPAFASASVQVTRLARARDGAPPHTAAAGVRFKSFESPI</sequence>
<organism evidence="2 3">
    <name type="scientific">Dorcoceras hygrometricum</name>
    <dbReference type="NCBI Taxonomy" id="472368"/>
    <lineage>
        <taxon>Eukaryota</taxon>
        <taxon>Viridiplantae</taxon>
        <taxon>Streptophyta</taxon>
        <taxon>Embryophyta</taxon>
        <taxon>Tracheophyta</taxon>
        <taxon>Spermatophyta</taxon>
        <taxon>Magnoliopsida</taxon>
        <taxon>eudicotyledons</taxon>
        <taxon>Gunneridae</taxon>
        <taxon>Pentapetalae</taxon>
        <taxon>asterids</taxon>
        <taxon>lamiids</taxon>
        <taxon>Lamiales</taxon>
        <taxon>Gesneriaceae</taxon>
        <taxon>Didymocarpoideae</taxon>
        <taxon>Trichosporeae</taxon>
        <taxon>Loxocarpinae</taxon>
        <taxon>Dorcoceras</taxon>
    </lineage>
</organism>
<evidence type="ECO:0000313" key="2">
    <source>
        <dbReference type="EMBL" id="KZV29224.1"/>
    </source>
</evidence>
<evidence type="ECO:0000256" key="1">
    <source>
        <dbReference type="SAM" id="MobiDB-lite"/>
    </source>
</evidence>
<protein>
    <submittedName>
        <fullName evidence="2">Uncharacterized protein</fullName>
    </submittedName>
</protein>
<evidence type="ECO:0000313" key="3">
    <source>
        <dbReference type="Proteomes" id="UP000250235"/>
    </source>
</evidence>
<dbReference type="Proteomes" id="UP000250235">
    <property type="component" value="Unassembled WGS sequence"/>
</dbReference>
<gene>
    <name evidence="2" type="ORF">F511_22389</name>
</gene>
<proteinExistence type="predicted"/>
<accession>A0A2Z7BBP2</accession>
<feature type="region of interest" description="Disordered" evidence="1">
    <location>
        <begin position="1"/>
        <end position="99"/>
    </location>
</feature>
<dbReference type="EMBL" id="KV009425">
    <property type="protein sequence ID" value="KZV29224.1"/>
    <property type="molecule type" value="Genomic_DNA"/>
</dbReference>